<keyword evidence="6 17" id="KW-0812">Transmembrane</keyword>
<feature type="domain" description="FtsK" evidence="18">
    <location>
        <begin position="425"/>
        <end position="637"/>
    </location>
</feature>
<sequence>MRLTEALVILLLALGCFLFLALISYSSQDPGWSHTGFNAQITNWAGSSGAWFADLAFFLFGFCAYGLPLAVALLAWKLGRHKLQSLSEDDYFLLSIRLAGACLVLLTAPAIEFIYFQNMLSWLPNGPGGVLGTGSTHWLMDSLNLAGASILLWAVLLTGVTLLTGFSWLGFVDNLGSKAIELLEKLKQFQRDRTEKLQLEKTEAEKLQAEDLSIGKIISDPLRVNNPLVEKQSLRQKRKEMFPRQPSGDVPLETASPEIIPPAKPVEKSKRAIKEQQKDLFPEDQSGNPLPPLSLLDIAGTTDRKQIAPEALDAMSRLVECKLLEFNIEARVIEVHPGPVITRFEMELAPGIKVSKVSNLSKDLARSLSVTSVRIVEVIPGKPYVGLEIPNEQREIVRLSEILSSDVFEKASSPLSMGLGKDISGESIVVDLAKMPHLLVAGTTGSGKSVGLNAMLLSLLYKAGPDEVRLIMIDPKMLELAVYDGIPHLLCPVVTDMKEAASALRWCVGEMERRYKLMATLGVRNINGFNRKVTDAQEAGQPLFDPLWNPEQGGDSAPELEALPYIVVVVDEFADMMMIVGKKVEELIARIAQKARAAGIHLILATQRPSVDVITGLIKANVPTRMAFQVSSRIDSRTILDQQGAEQLLGMGDMLYLPPGTSHTLRVHGAFVADDEVHKVVQDWKSRGEPDYLEDILDESASNAVFLPGEQSSESGGEMDPLYDEAVQIVLDSRRASISSVQRRLKIGYNRAARLIEDMEAAGLVSQMQTNGQREVLVPSRKE</sequence>
<dbReference type="Gene3D" id="1.10.10.10">
    <property type="entry name" value="Winged helix-like DNA-binding domain superfamily/Winged helix DNA-binding domain"/>
    <property type="match status" value="1"/>
</dbReference>
<dbReference type="InterPro" id="IPR027417">
    <property type="entry name" value="P-loop_NTPase"/>
</dbReference>
<keyword evidence="15" id="KW-0175">Coiled coil</keyword>
<dbReference type="PROSITE" id="PS51257">
    <property type="entry name" value="PROKAR_LIPOPROTEIN"/>
    <property type="match status" value="1"/>
</dbReference>
<keyword evidence="12 17" id="KW-0472">Membrane</keyword>
<dbReference type="InterPro" id="IPR036388">
    <property type="entry name" value="WH-like_DNA-bd_sf"/>
</dbReference>
<comment type="subcellular location">
    <subcellularLocation>
        <location evidence="1">Cell membrane</location>
        <topology evidence="1">Multi-pass membrane protein</topology>
    </subcellularLocation>
</comment>
<dbReference type="CDD" id="cd01127">
    <property type="entry name" value="TrwB_TraG_TraD_VirD4"/>
    <property type="match status" value="1"/>
</dbReference>
<dbReference type="Gene3D" id="3.30.980.40">
    <property type="match status" value="1"/>
</dbReference>
<evidence type="ECO:0000256" key="11">
    <source>
        <dbReference type="ARBA" id="ARBA00023125"/>
    </source>
</evidence>
<evidence type="ECO:0000256" key="7">
    <source>
        <dbReference type="ARBA" id="ARBA00022741"/>
    </source>
</evidence>
<keyword evidence="7 14" id="KW-0547">Nucleotide-binding</keyword>
<dbReference type="InterPro" id="IPR041027">
    <property type="entry name" value="FtsK_alpha"/>
</dbReference>
<keyword evidence="20" id="KW-1185">Reference proteome</keyword>
<dbReference type="GO" id="GO:0007059">
    <property type="term" value="P:chromosome segregation"/>
    <property type="evidence" value="ECO:0007669"/>
    <property type="project" value="UniProtKB-KW"/>
</dbReference>
<proteinExistence type="inferred from homology"/>
<dbReference type="Pfam" id="PF09397">
    <property type="entry name" value="FtsK_gamma"/>
    <property type="match status" value="1"/>
</dbReference>
<dbReference type="GO" id="GO:0051301">
    <property type="term" value="P:cell division"/>
    <property type="evidence" value="ECO:0007669"/>
    <property type="project" value="UniProtKB-KW"/>
</dbReference>
<dbReference type="PANTHER" id="PTHR22683">
    <property type="entry name" value="SPORULATION PROTEIN RELATED"/>
    <property type="match status" value="1"/>
</dbReference>
<evidence type="ECO:0000313" key="20">
    <source>
        <dbReference type="Proteomes" id="UP000244906"/>
    </source>
</evidence>
<reference evidence="19 20" key="1">
    <citation type="submission" date="2018-04" db="EMBL/GenBank/DDBJ databases">
        <title>Thalassorhabdus spongiae gen. nov., sp. nov., isolated from a marine sponge in South-West Iceland.</title>
        <authorList>
            <person name="Knobloch S."/>
            <person name="Daussin A."/>
            <person name="Johannsson R."/>
            <person name="Marteinsson V.T."/>
        </authorList>
    </citation>
    <scope>NUCLEOTIDE SEQUENCE [LARGE SCALE GENOMIC DNA]</scope>
    <source>
        <strain evidence="19 20">Hp12</strain>
    </source>
</reference>
<dbReference type="Proteomes" id="UP000244906">
    <property type="component" value="Unassembled WGS sequence"/>
</dbReference>
<dbReference type="GO" id="GO:0005524">
    <property type="term" value="F:ATP binding"/>
    <property type="evidence" value="ECO:0007669"/>
    <property type="project" value="UniProtKB-UniRule"/>
</dbReference>
<keyword evidence="9 14" id="KW-0067">ATP-binding</keyword>
<dbReference type="InterPro" id="IPR025199">
    <property type="entry name" value="FtsK_4TM"/>
</dbReference>
<dbReference type="GO" id="GO:0003677">
    <property type="term" value="F:DNA binding"/>
    <property type="evidence" value="ECO:0007669"/>
    <property type="project" value="UniProtKB-KW"/>
</dbReference>
<dbReference type="Pfam" id="PF13491">
    <property type="entry name" value="FtsK_4TM"/>
    <property type="match status" value="1"/>
</dbReference>
<evidence type="ECO:0000256" key="14">
    <source>
        <dbReference type="PROSITE-ProRule" id="PRU00289"/>
    </source>
</evidence>
<evidence type="ECO:0000256" key="12">
    <source>
        <dbReference type="ARBA" id="ARBA00023136"/>
    </source>
</evidence>
<evidence type="ECO:0000256" key="5">
    <source>
        <dbReference type="ARBA" id="ARBA00022618"/>
    </source>
</evidence>
<comment type="caution">
    <text evidence="19">The sequence shown here is derived from an EMBL/GenBank/DDBJ whole genome shotgun (WGS) entry which is preliminary data.</text>
</comment>
<dbReference type="SUPFAM" id="SSF52540">
    <property type="entry name" value="P-loop containing nucleoside triphosphate hydrolases"/>
    <property type="match status" value="1"/>
</dbReference>
<evidence type="ECO:0000256" key="13">
    <source>
        <dbReference type="ARBA" id="ARBA00023306"/>
    </source>
</evidence>
<evidence type="ECO:0000259" key="18">
    <source>
        <dbReference type="PROSITE" id="PS50901"/>
    </source>
</evidence>
<dbReference type="Gene3D" id="3.40.50.300">
    <property type="entry name" value="P-loop containing nucleotide triphosphate hydrolases"/>
    <property type="match status" value="1"/>
</dbReference>
<evidence type="ECO:0000256" key="15">
    <source>
        <dbReference type="SAM" id="Coils"/>
    </source>
</evidence>
<gene>
    <name evidence="19" type="ORF">DC094_00095</name>
</gene>
<organism evidence="19 20">
    <name type="scientific">Pelagibaculum spongiae</name>
    <dbReference type="NCBI Taxonomy" id="2080658"/>
    <lineage>
        <taxon>Bacteria</taxon>
        <taxon>Pseudomonadati</taxon>
        <taxon>Pseudomonadota</taxon>
        <taxon>Gammaproteobacteria</taxon>
        <taxon>Oceanospirillales</taxon>
        <taxon>Pelagibaculum</taxon>
    </lineage>
</organism>
<evidence type="ECO:0000256" key="17">
    <source>
        <dbReference type="SAM" id="Phobius"/>
    </source>
</evidence>
<keyword evidence="8" id="KW-0159">Chromosome partition</keyword>
<keyword evidence="11" id="KW-0238">DNA-binding</keyword>
<dbReference type="InterPro" id="IPR036390">
    <property type="entry name" value="WH_DNA-bd_sf"/>
</dbReference>
<feature type="transmembrane region" description="Helical" evidence="17">
    <location>
        <begin position="150"/>
        <end position="172"/>
    </location>
</feature>
<protein>
    <recommendedName>
        <fullName evidence="3">DNA translocase FtsK</fullName>
    </recommendedName>
</protein>
<feature type="region of interest" description="Disordered" evidence="16">
    <location>
        <begin position="234"/>
        <end position="260"/>
    </location>
</feature>
<dbReference type="PANTHER" id="PTHR22683:SF41">
    <property type="entry name" value="DNA TRANSLOCASE FTSK"/>
    <property type="match status" value="1"/>
</dbReference>
<evidence type="ECO:0000256" key="4">
    <source>
        <dbReference type="ARBA" id="ARBA00022475"/>
    </source>
</evidence>
<evidence type="ECO:0000256" key="16">
    <source>
        <dbReference type="SAM" id="MobiDB-lite"/>
    </source>
</evidence>
<evidence type="ECO:0000256" key="9">
    <source>
        <dbReference type="ARBA" id="ARBA00022840"/>
    </source>
</evidence>
<name>A0A2V1H0K1_9GAMM</name>
<evidence type="ECO:0000256" key="6">
    <source>
        <dbReference type="ARBA" id="ARBA00022692"/>
    </source>
</evidence>
<dbReference type="EMBL" id="QDDL01000001">
    <property type="protein sequence ID" value="PVZ71490.1"/>
    <property type="molecule type" value="Genomic_DNA"/>
</dbReference>
<dbReference type="Pfam" id="PF01580">
    <property type="entry name" value="FtsK_SpoIIIE"/>
    <property type="match status" value="1"/>
</dbReference>
<dbReference type="OrthoDB" id="9807790at2"/>
<feature type="binding site" evidence="14">
    <location>
        <begin position="442"/>
        <end position="449"/>
    </location>
    <ligand>
        <name>ATP</name>
        <dbReference type="ChEBI" id="CHEBI:30616"/>
    </ligand>
</feature>
<dbReference type="AlphaFoldDB" id="A0A2V1H0K1"/>
<evidence type="ECO:0000256" key="10">
    <source>
        <dbReference type="ARBA" id="ARBA00022989"/>
    </source>
</evidence>
<dbReference type="InterPro" id="IPR050206">
    <property type="entry name" value="FtsK/SpoIIIE/SftA"/>
</dbReference>
<dbReference type="PROSITE" id="PS50901">
    <property type="entry name" value="FTSK"/>
    <property type="match status" value="1"/>
</dbReference>
<keyword evidence="10 17" id="KW-1133">Transmembrane helix</keyword>
<evidence type="ECO:0000313" key="19">
    <source>
        <dbReference type="EMBL" id="PVZ71490.1"/>
    </source>
</evidence>
<evidence type="ECO:0000256" key="3">
    <source>
        <dbReference type="ARBA" id="ARBA00020887"/>
    </source>
</evidence>
<comment type="similarity">
    <text evidence="2">Belongs to the FtsK/SpoIIIE/SftA family.</text>
</comment>
<evidence type="ECO:0000256" key="8">
    <source>
        <dbReference type="ARBA" id="ARBA00022829"/>
    </source>
</evidence>
<evidence type="ECO:0000256" key="2">
    <source>
        <dbReference type="ARBA" id="ARBA00006474"/>
    </source>
</evidence>
<dbReference type="GO" id="GO:0005886">
    <property type="term" value="C:plasma membrane"/>
    <property type="evidence" value="ECO:0007669"/>
    <property type="project" value="UniProtKB-SubCell"/>
</dbReference>
<dbReference type="SMART" id="SM00843">
    <property type="entry name" value="Ftsk_gamma"/>
    <property type="match status" value="1"/>
</dbReference>
<dbReference type="InterPro" id="IPR002543">
    <property type="entry name" value="FtsK_dom"/>
</dbReference>
<feature type="transmembrane region" description="Helical" evidence="17">
    <location>
        <begin position="91"/>
        <end position="116"/>
    </location>
</feature>
<keyword evidence="4" id="KW-1003">Cell membrane</keyword>
<feature type="coiled-coil region" evidence="15">
    <location>
        <begin position="172"/>
        <end position="200"/>
    </location>
</feature>
<dbReference type="Pfam" id="PF17854">
    <property type="entry name" value="FtsK_alpha"/>
    <property type="match status" value="1"/>
</dbReference>
<keyword evidence="13" id="KW-0131">Cell cycle</keyword>
<dbReference type="SUPFAM" id="SSF46785">
    <property type="entry name" value="Winged helix' DNA-binding domain"/>
    <property type="match status" value="1"/>
</dbReference>
<dbReference type="FunFam" id="3.40.50.300:FF:000209">
    <property type="entry name" value="Cell division protein FtsK"/>
    <property type="match status" value="1"/>
</dbReference>
<dbReference type="InterPro" id="IPR018541">
    <property type="entry name" value="Ftsk_gamma"/>
</dbReference>
<keyword evidence="5 19" id="KW-0132">Cell division</keyword>
<feature type="transmembrane region" description="Helical" evidence="17">
    <location>
        <begin position="50"/>
        <end position="79"/>
    </location>
</feature>
<accession>A0A2V1H0K1</accession>
<evidence type="ECO:0000256" key="1">
    <source>
        <dbReference type="ARBA" id="ARBA00004651"/>
    </source>
</evidence>